<dbReference type="AlphaFoldDB" id="A0AAW1CRN2"/>
<organism evidence="1 2">
    <name type="scientific">Rhynocoris fuscipes</name>
    <dbReference type="NCBI Taxonomy" id="488301"/>
    <lineage>
        <taxon>Eukaryota</taxon>
        <taxon>Metazoa</taxon>
        <taxon>Ecdysozoa</taxon>
        <taxon>Arthropoda</taxon>
        <taxon>Hexapoda</taxon>
        <taxon>Insecta</taxon>
        <taxon>Pterygota</taxon>
        <taxon>Neoptera</taxon>
        <taxon>Paraneoptera</taxon>
        <taxon>Hemiptera</taxon>
        <taxon>Heteroptera</taxon>
        <taxon>Panheteroptera</taxon>
        <taxon>Cimicomorpha</taxon>
        <taxon>Reduviidae</taxon>
        <taxon>Harpactorinae</taxon>
        <taxon>Harpactorini</taxon>
        <taxon>Rhynocoris</taxon>
    </lineage>
</organism>
<comment type="caution">
    <text evidence="1">The sequence shown here is derived from an EMBL/GenBank/DDBJ whole genome shotgun (WGS) entry which is preliminary data.</text>
</comment>
<evidence type="ECO:0000313" key="1">
    <source>
        <dbReference type="EMBL" id="KAK9500219.1"/>
    </source>
</evidence>
<dbReference type="Proteomes" id="UP001461498">
    <property type="component" value="Unassembled WGS sequence"/>
</dbReference>
<sequence>MRAAVPPHDRHLIRASLRLLSDAMRRASARVSARLGISTITRAQWNGPASCWNQPIESNFTSELIK</sequence>
<accession>A0AAW1CRN2</accession>
<protein>
    <submittedName>
        <fullName evidence="1">Uncharacterized protein</fullName>
    </submittedName>
</protein>
<name>A0AAW1CRN2_9HEMI</name>
<reference evidence="1 2" key="1">
    <citation type="submission" date="2022-12" db="EMBL/GenBank/DDBJ databases">
        <title>Chromosome-level genome assembly of true bugs.</title>
        <authorList>
            <person name="Ma L."/>
            <person name="Li H."/>
        </authorList>
    </citation>
    <scope>NUCLEOTIDE SEQUENCE [LARGE SCALE GENOMIC DNA]</scope>
    <source>
        <strain evidence="1">Lab_2022b</strain>
    </source>
</reference>
<proteinExistence type="predicted"/>
<keyword evidence="2" id="KW-1185">Reference proteome</keyword>
<evidence type="ECO:0000313" key="2">
    <source>
        <dbReference type="Proteomes" id="UP001461498"/>
    </source>
</evidence>
<dbReference type="EMBL" id="JAPXFL010000010">
    <property type="protein sequence ID" value="KAK9500219.1"/>
    <property type="molecule type" value="Genomic_DNA"/>
</dbReference>
<gene>
    <name evidence="1" type="ORF">O3M35_001518</name>
</gene>